<dbReference type="AlphaFoldDB" id="A0A541B7I7"/>
<dbReference type="RefSeq" id="WP_142100429.1">
    <property type="nucleotide sequence ID" value="NZ_VIGH01000006.1"/>
</dbReference>
<evidence type="ECO:0008006" key="3">
    <source>
        <dbReference type="Google" id="ProtNLM"/>
    </source>
</evidence>
<proteinExistence type="predicted"/>
<evidence type="ECO:0000313" key="1">
    <source>
        <dbReference type="EMBL" id="TQF68274.1"/>
    </source>
</evidence>
<dbReference type="EMBL" id="VIGH01000006">
    <property type="protein sequence ID" value="TQF68274.1"/>
    <property type="molecule type" value="Genomic_DNA"/>
</dbReference>
<dbReference type="Proteomes" id="UP000316256">
    <property type="component" value="Unassembled WGS sequence"/>
</dbReference>
<dbReference type="OrthoDB" id="675629at2"/>
<sequence>MGDFLTTASTLTCPHGGTVAAIPSAANLTAGGDPIVLATDTFTIAACPFILVVPHPCVLVQWIVPAARCTGTSAPMLTTDSVGLCVAADGAVQGPVLIQVTQTSAGGL</sequence>
<comment type="caution">
    <text evidence="1">The sequence shown here is derived from an EMBL/GenBank/DDBJ whole genome shotgun (WGS) entry which is preliminary data.</text>
</comment>
<name>A0A541B7I7_9NOCA</name>
<evidence type="ECO:0000313" key="2">
    <source>
        <dbReference type="Proteomes" id="UP000316256"/>
    </source>
</evidence>
<accession>A0A541B7I7</accession>
<reference evidence="1 2" key="1">
    <citation type="submission" date="2019-06" db="EMBL/GenBank/DDBJ databases">
        <title>Rhodococcus spaelei sp. nov., isolated from a cave.</title>
        <authorList>
            <person name="Lee S.D."/>
        </authorList>
    </citation>
    <scope>NUCLEOTIDE SEQUENCE [LARGE SCALE GENOMIC DNA]</scope>
    <source>
        <strain evidence="1 2">C9-5</strain>
    </source>
</reference>
<keyword evidence="2" id="KW-1185">Reference proteome</keyword>
<organism evidence="1 2">
    <name type="scientific">Rhodococcus spelaei</name>
    <dbReference type="NCBI Taxonomy" id="2546320"/>
    <lineage>
        <taxon>Bacteria</taxon>
        <taxon>Bacillati</taxon>
        <taxon>Actinomycetota</taxon>
        <taxon>Actinomycetes</taxon>
        <taxon>Mycobacteriales</taxon>
        <taxon>Nocardiaceae</taxon>
        <taxon>Rhodococcus</taxon>
    </lineage>
</organism>
<gene>
    <name evidence="1" type="ORF">FK531_14295</name>
</gene>
<protein>
    <recommendedName>
        <fullName evidence="3">DUF4280 domain-containing protein</fullName>
    </recommendedName>
</protein>